<comment type="caution">
    <text evidence="2">The sequence shown here is derived from an EMBL/GenBank/DDBJ whole genome shotgun (WGS) entry which is preliminary data.</text>
</comment>
<evidence type="ECO:0000313" key="3">
    <source>
        <dbReference type="Proteomes" id="UP000824782"/>
    </source>
</evidence>
<keyword evidence="1" id="KW-0472">Membrane</keyword>
<gene>
    <name evidence="2" type="ORF">GDO81_006143</name>
</gene>
<reference evidence="2" key="1">
    <citation type="thesis" date="2020" institute="ProQuest LLC" country="789 East Eisenhower Parkway, Ann Arbor, MI, USA">
        <title>Comparative Genomics and Chromosome Evolution.</title>
        <authorList>
            <person name="Mudd A.B."/>
        </authorList>
    </citation>
    <scope>NUCLEOTIDE SEQUENCE</scope>
    <source>
        <strain evidence="2">237g6f4</strain>
        <tissue evidence="2">Blood</tissue>
    </source>
</reference>
<dbReference type="AlphaFoldDB" id="A0AAV7CVK5"/>
<dbReference type="EMBL" id="WNYA01000002">
    <property type="protein sequence ID" value="KAG8588896.1"/>
    <property type="molecule type" value="Genomic_DNA"/>
</dbReference>
<protein>
    <submittedName>
        <fullName evidence="2">Uncharacterized protein</fullName>
    </submittedName>
</protein>
<proteinExistence type="predicted"/>
<feature type="transmembrane region" description="Helical" evidence="1">
    <location>
        <begin position="52"/>
        <end position="75"/>
    </location>
</feature>
<evidence type="ECO:0000256" key="1">
    <source>
        <dbReference type="SAM" id="Phobius"/>
    </source>
</evidence>
<keyword evidence="1" id="KW-0812">Transmembrane</keyword>
<accession>A0AAV7CVK5</accession>
<keyword evidence="1" id="KW-1133">Transmembrane helix</keyword>
<sequence>MACDNCPLMSKEETLVHPFTGKVFKIIEVIMLFIFYNAPAIFFTLGKPLLNAGYALTIINLAYVPTKLIFLYHAIFRKQVINLNSP</sequence>
<dbReference type="Proteomes" id="UP000824782">
    <property type="component" value="Unassembled WGS sequence"/>
</dbReference>
<feature type="transmembrane region" description="Helical" evidence="1">
    <location>
        <begin position="26"/>
        <end position="46"/>
    </location>
</feature>
<evidence type="ECO:0000313" key="2">
    <source>
        <dbReference type="EMBL" id="KAG8588896.1"/>
    </source>
</evidence>
<name>A0AAV7CVK5_ENGPU</name>
<keyword evidence="3" id="KW-1185">Reference proteome</keyword>
<organism evidence="2 3">
    <name type="scientific">Engystomops pustulosus</name>
    <name type="common">Tungara frog</name>
    <name type="synonym">Physalaemus pustulosus</name>
    <dbReference type="NCBI Taxonomy" id="76066"/>
    <lineage>
        <taxon>Eukaryota</taxon>
        <taxon>Metazoa</taxon>
        <taxon>Chordata</taxon>
        <taxon>Craniata</taxon>
        <taxon>Vertebrata</taxon>
        <taxon>Euteleostomi</taxon>
        <taxon>Amphibia</taxon>
        <taxon>Batrachia</taxon>
        <taxon>Anura</taxon>
        <taxon>Neobatrachia</taxon>
        <taxon>Hyloidea</taxon>
        <taxon>Leptodactylidae</taxon>
        <taxon>Leiuperinae</taxon>
        <taxon>Engystomops</taxon>
    </lineage>
</organism>